<evidence type="ECO:0000256" key="1">
    <source>
        <dbReference type="SAM" id="MobiDB-lite"/>
    </source>
</evidence>
<comment type="caution">
    <text evidence="3">The sequence shown here is derived from an EMBL/GenBank/DDBJ whole genome shotgun (WGS) entry which is preliminary data.</text>
</comment>
<dbReference type="InterPro" id="IPR001206">
    <property type="entry name" value="Diacylglycerol_kinase_cat_dom"/>
</dbReference>
<keyword evidence="4" id="KW-1185">Reference proteome</keyword>
<evidence type="ECO:0000259" key="2">
    <source>
        <dbReference type="PROSITE" id="PS50146"/>
    </source>
</evidence>
<protein>
    <submittedName>
        <fullName evidence="3">G7482 protein</fullName>
    </submittedName>
</protein>
<feature type="compositionally biased region" description="Basic and acidic residues" evidence="1">
    <location>
        <begin position="23"/>
        <end position="38"/>
    </location>
</feature>
<dbReference type="Pfam" id="PF00781">
    <property type="entry name" value="DAGK_cat"/>
    <property type="match status" value="1"/>
</dbReference>
<dbReference type="Proteomes" id="UP001497392">
    <property type="component" value="Unassembled WGS sequence"/>
</dbReference>
<name>A0ABP1FY08_9CHLO</name>
<dbReference type="EMBL" id="CAXHTA020000011">
    <property type="protein sequence ID" value="CAL5224748.1"/>
    <property type="molecule type" value="Genomic_DNA"/>
</dbReference>
<feature type="domain" description="DAGKc" evidence="2">
    <location>
        <begin position="53"/>
        <end position="200"/>
    </location>
</feature>
<dbReference type="SUPFAM" id="SSF111331">
    <property type="entry name" value="NAD kinase/diacylglycerol kinase-like"/>
    <property type="match status" value="1"/>
</dbReference>
<dbReference type="InterPro" id="IPR016064">
    <property type="entry name" value="NAD/diacylglycerol_kinase_sf"/>
</dbReference>
<sequence>MGLRKNLTRVFSRKHSPVAADSRALKGAEGEPQDEKTVAHGSRAVSAPPAAQLPIKRLMLLIEARARDTHLNKAVRHLRLEGSNYDVLVHELRKEGDAERLVRAAFDAATLSPAEKTIHTFVAVGGDHTANTGTLQSRLVNALVSCGASEDCCMGLVPRGPGPHDIAASLKIPQNVSQALQIVATGQCHPVDLGVLNKKKVFMNLVNTGLAAEVEQSRQGAHAACLVSLIHPDRDTSGQGMPTRQKERHGCLSFLSVGTTIFQGSTLNDGLLDIMYAMDLSQEQLATLSQGMATGQGLESLHGEMHRAKVPWLEVHAPGGIQVKVDGQDTVEEDLRFEVLPDRIRCAMPEAAQ</sequence>
<evidence type="ECO:0000313" key="4">
    <source>
        <dbReference type="Proteomes" id="UP001497392"/>
    </source>
</evidence>
<evidence type="ECO:0000313" key="3">
    <source>
        <dbReference type="EMBL" id="CAL5224748.1"/>
    </source>
</evidence>
<dbReference type="Gene3D" id="2.60.200.40">
    <property type="match status" value="1"/>
</dbReference>
<dbReference type="InterPro" id="IPR017438">
    <property type="entry name" value="ATP-NAD_kinase_N"/>
</dbReference>
<accession>A0ABP1FY08</accession>
<proteinExistence type="predicted"/>
<reference evidence="3 4" key="1">
    <citation type="submission" date="2024-06" db="EMBL/GenBank/DDBJ databases">
        <authorList>
            <person name="Kraege A."/>
            <person name="Thomma B."/>
        </authorList>
    </citation>
    <scope>NUCLEOTIDE SEQUENCE [LARGE SCALE GENOMIC DNA]</scope>
</reference>
<dbReference type="Gene3D" id="3.40.50.10330">
    <property type="entry name" value="Probable inorganic polyphosphate/atp-NAD kinase, domain 1"/>
    <property type="match status" value="1"/>
</dbReference>
<feature type="region of interest" description="Disordered" evidence="1">
    <location>
        <begin position="18"/>
        <end position="45"/>
    </location>
</feature>
<dbReference type="PROSITE" id="PS50146">
    <property type="entry name" value="DAGK"/>
    <property type="match status" value="1"/>
</dbReference>
<organism evidence="3 4">
    <name type="scientific">Coccomyxa viridis</name>
    <dbReference type="NCBI Taxonomy" id="1274662"/>
    <lineage>
        <taxon>Eukaryota</taxon>
        <taxon>Viridiplantae</taxon>
        <taxon>Chlorophyta</taxon>
        <taxon>core chlorophytes</taxon>
        <taxon>Trebouxiophyceae</taxon>
        <taxon>Trebouxiophyceae incertae sedis</taxon>
        <taxon>Coccomyxaceae</taxon>
        <taxon>Coccomyxa</taxon>
    </lineage>
</organism>
<gene>
    <name evidence="3" type="primary">g7482</name>
    <name evidence="3" type="ORF">VP750_LOCUS6407</name>
</gene>